<name>A0A370I782_9NOCA</name>
<dbReference type="Proteomes" id="UP000254869">
    <property type="component" value="Unassembled WGS sequence"/>
</dbReference>
<dbReference type="SUPFAM" id="SSF140453">
    <property type="entry name" value="EsxAB dimer-like"/>
    <property type="match status" value="1"/>
</dbReference>
<dbReference type="STRING" id="1210086.GCA_001613105_01534"/>
<feature type="region of interest" description="Disordered" evidence="1">
    <location>
        <begin position="341"/>
        <end position="408"/>
    </location>
</feature>
<feature type="compositionally biased region" description="Low complexity" evidence="1">
    <location>
        <begin position="508"/>
        <end position="528"/>
    </location>
</feature>
<dbReference type="AlphaFoldDB" id="A0A370I782"/>
<evidence type="ECO:0000313" key="2">
    <source>
        <dbReference type="EMBL" id="RDI66587.1"/>
    </source>
</evidence>
<reference evidence="2 3" key="1">
    <citation type="submission" date="2018-07" db="EMBL/GenBank/DDBJ databases">
        <title>Genomic Encyclopedia of Type Strains, Phase IV (KMG-IV): sequencing the most valuable type-strain genomes for metagenomic binning, comparative biology and taxonomic classification.</title>
        <authorList>
            <person name="Goeker M."/>
        </authorList>
    </citation>
    <scope>NUCLEOTIDE SEQUENCE [LARGE SCALE GENOMIC DNA]</scope>
    <source>
        <strain evidence="2 3">DSM 44290</strain>
    </source>
</reference>
<sequence length="675" mass="69471">MAKPQEYEQTYKSGLSQARVDLERFLKEDGNSSFSGKGDQAIWNDKPKTTGTDVKTLLDDAAPGLQWFELALIRFHRVHGVVGLSGFDRIDVPPLSLDGEQVGAETIVATTDPVAEIRRLEFKWYDQQRSMNLASLRQLADSLRKASTSNDSHPSAEDVTRDLNGVATAVPEVWQGTGGVAAQDHLAGLHAHADQQTQYLQSVTAALDGLPDVLLQIVRDKADFIARFDSPQCPVAGHAMRLSGGEDPVSNIITVAAESTTTGYLLGSTNARAAEQFHMTDVGPGSSDGAHKIREACRTWLSEHFGPAVREAFIAFVHQCALADYYIRRAYKPVTDLLDSHDATPFPKPQEQNPAPSQPTPSGTPTTPASTTPASTTPAATTPASTTPASATPTTPATTTSTSTQTNPLQTLSSLASQASQTVQQGLGQLESLAQQGLSSLTTNTSTTGTTDPSGSKTLATLDLPGGKLALAQASDGSLTATVTGPDGKSHEYSMGIKDGKPYFSENPEPATQPTTAAAAKESAPAGRAAGGGGAPAAASPSSHPAAGISYSGTPAASTPHTSVTQGASASESAGAATASTQSGAAMGGVPMGGMSGGGAAGGKGSADPERRSNGIIPPQPLWTTPRTDAEPVLDPAGSPELASAGNLDAEAATDGIAPQSPRNDAVAIDIELRK</sequence>
<feature type="compositionally biased region" description="Low complexity" evidence="1">
    <location>
        <begin position="565"/>
        <end position="585"/>
    </location>
</feature>
<keyword evidence="3" id="KW-1185">Reference proteome</keyword>
<evidence type="ECO:0000256" key="1">
    <source>
        <dbReference type="SAM" id="MobiDB-lite"/>
    </source>
</evidence>
<feature type="compositionally biased region" description="Gly residues" evidence="1">
    <location>
        <begin position="586"/>
        <end position="605"/>
    </location>
</feature>
<proteinExistence type="predicted"/>
<feature type="compositionally biased region" description="Low complexity" evidence="1">
    <location>
        <begin position="360"/>
        <end position="408"/>
    </location>
</feature>
<feature type="compositionally biased region" description="Low complexity" evidence="1">
    <location>
        <begin position="536"/>
        <end position="548"/>
    </location>
</feature>
<comment type="caution">
    <text evidence="2">The sequence shown here is derived from an EMBL/GenBank/DDBJ whole genome shotgun (WGS) entry which is preliminary data.</text>
</comment>
<feature type="compositionally biased region" description="Polar residues" evidence="1">
    <location>
        <begin position="551"/>
        <end position="564"/>
    </location>
</feature>
<feature type="region of interest" description="Disordered" evidence="1">
    <location>
        <begin position="476"/>
        <end position="675"/>
    </location>
</feature>
<organism evidence="2 3">
    <name type="scientific">Nocardia pseudobrasiliensis</name>
    <dbReference type="NCBI Taxonomy" id="45979"/>
    <lineage>
        <taxon>Bacteria</taxon>
        <taxon>Bacillati</taxon>
        <taxon>Actinomycetota</taxon>
        <taxon>Actinomycetes</taxon>
        <taxon>Mycobacteriales</taxon>
        <taxon>Nocardiaceae</taxon>
        <taxon>Nocardia</taxon>
    </lineage>
</organism>
<gene>
    <name evidence="2" type="ORF">DFR76_104337</name>
</gene>
<accession>A0A370I782</accession>
<evidence type="ECO:0000313" key="3">
    <source>
        <dbReference type="Proteomes" id="UP000254869"/>
    </source>
</evidence>
<dbReference type="EMBL" id="QQBC01000004">
    <property type="protein sequence ID" value="RDI66587.1"/>
    <property type="molecule type" value="Genomic_DNA"/>
</dbReference>
<dbReference type="RefSeq" id="WP_067994037.1">
    <property type="nucleotide sequence ID" value="NZ_QQBC01000004.1"/>
</dbReference>
<dbReference type="InterPro" id="IPR036689">
    <property type="entry name" value="ESAT-6-like_sf"/>
</dbReference>
<protein>
    <submittedName>
        <fullName evidence="2">Uncharacterized protein</fullName>
    </submittedName>
</protein>